<dbReference type="Proteomes" id="UP001153069">
    <property type="component" value="Unassembled WGS sequence"/>
</dbReference>
<dbReference type="GO" id="GO:0016567">
    <property type="term" value="P:protein ubiquitination"/>
    <property type="evidence" value="ECO:0007669"/>
    <property type="project" value="InterPro"/>
</dbReference>
<dbReference type="PROSITE" id="PS51698">
    <property type="entry name" value="U_BOX"/>
    <property type="match status" value="1"/>
</dbReference>
<feature type="region of interest" description="Disordered" evidence="1">
    <location>
        <begin position="97"/>
        <end position="125"/>
    </location>
</feature>
<organism evidence="3 4">
    <name type="scientific">Seminavis robusta</name>
    <dbReference type="NCBI Taxonomy" id="568900"/>
    <lineage>
        <taxon>Eukaryota</taxon>
        <taxon>Sar</taxon>
        <taxon>Stramenopiles</taxon>
        <taxon>Ochrophyta</taxon>
        <taxon>Bacillariophyta</taxon>
        <taxon>Bacillariophyceae</taxon>
        <taxon>Bacillariophycidae</taxon>
        <taxon>Naviculales</taxon>
        <taxon>Naviculaceae</taxon>
        <taxon>Seminavis</taxon>
    </lineage>
</organism>
<dbReference type="PANTHER" id="PTHR22849:SF163">
    <property type="entry name" value="U-BOX DOMAIN-CONTAINING PROTEIN"/>
    <property type="match status" value="1"/>
</dbReference>
<dbReference type="CDD" id="cd16655">
    <property type="entry name" value="RING-Ubox_WDSUB1-like"/>
    <property type="match status" value="1"/>
</dbReference>
<reference evidence="3" key="1">
    <citation type="submission" date="2020-06" db="EMBL/GenBank/DDBJ databases">
        <authorList>
            <consortium name="Plant Systems Biology data submission"/>
        </authorList>
    </citation>
    <scope>NUCLEOTIDE SEQUENCE</scope>
    <source>
        <strain evidence="3">D6</strain>
    </source>
</reference>
<dbReference type="InterPro" id="IPR003613">
    <property type="entry name" value="Ubox_domain"/>
</dbReference>
<dbReference type="SMART" id="SM00504">
    <property type="entry name" value="Ubox"/>
    <property type="match status" value="1"/>
</dbReference>
<protein>
    <submittedName>
        <fullName evidence="3">U-box domain-containing protein</fullName>
    </submittedName>
</protein>
<dbReference type="OrthoDB" id="10064100at2759"/>
<dbReference type="InterPro" id="IPR045185">
    <property type="entry name" value="PUB22/23/24-like"/>
</dbReference>
<sequence length="172" mass="19706">MASPTKAASLSIPEAEDEEEVPSAYLCPISLQIMSHPVTDPSSGHSFESATIMEWLDRGKQTNPFTRRPLRSWELVQNKELRQEILIWKKDHGYSVTEKQSAEGDHVPWYRRKPSPDTTPPPPPLLATSIPTAAGNSFMQRLIEAQRRDAEFRKRLNMAVSYSYSNNRRHFR</sequence>
<comment type="caution">
    <text evidence="3">The sequence shown here is derived from an EMBL/GenBank/DDBJ whole genome shotgun (WGS) entry which is preliminary data.</text>
</comment>
<evidence type="ECO:0000259" key="2">
    <source>
        <dbReference type="PROSITE" id="PS51698"/>
    </source>
</evidence>
<name>A0A9N8DX96_9STRA</name>
<dbReference type="GO" id="GO:0061630">
    <property type="term" value="F:ubiquitin protein ligase activity"/>
    <property type="evidence" value="ECO:0007669"/>
    <property type="project" value="InterPro"/>
</dbReference>
<keyword evidence="4" id="KW-1185">Reference proteome</keyword>
<gene>
    <name evidence="3" type="ORF">SEMRO_445_G144520.1</name>
</gene>
<accession>A0A9N8DX96</accession>
<dbReference type="PANTHER" id="PTHR22849">
    <property type="entry name" value="WDSAM1 PROTEIN"/>
    <property type="match status" value="1"/>
</dbReference>
<dbReference type="Pfam" id="PF04564">
    <property type="entry name" value="U-box"/>
    <property type="match status" value="1"/>
</dbReference>
<feature type="domain" description="U-box" evidence="2">
    <location>
        <begin position="20"/>
        <end position="95"/>
    </location>
</feature>
<evidence type="ECO:0000256" key="1">
    <source>
        <dbReference type="SAM" id="MobiDB-lite"/>
    </source>
</evidence>
<dbReference type="SUPFAM" id="SSF57850">
    <property type="entry name" value="RING/U-box"/>
    <property type="match status" value="1"/>
</dbReference>
<dbReference type="InterPro" id="IPR013083">
    <property type="entry name" value="Znf_RING/FYVE/PHD"/>
</dbReference>
<proteinExistence type="predicted"/>
<evidence type="ECO:0000313" key="3">
    <source>
        <dbReference type="EMBL" id="CAB9510633.1"/>
    </source>
</evidence>
<evidence type="ECO:0000313" key="4">
    <source>
        <dbReference type="Proteomes" id="UP001153069"/>
    </source>
</evidence>
<feature type="region of interest" description="Disordered" evidence="1">
    <location>
        <begin position="1"/>
        <end position="21"/>
    </location>
</feature>
<dbReference type="Gene3D" id="3.30.40.10">
    <property type="entry name" value="Zinc/RING finger domain, C3HC4 (zinc finger)"/>
    <property type="match status" value="1"/>
</dbReference>
<dbReference type="AlphaFoldDB" id="A0A9N8DX96"/>
<dbReference type="EMBL" id="CAICTM010000444">
    <property type="protein sequence ID" value="CAB9510633.1"/>
    <property type="molecule type" value="Genomic_DNA"/>
</dbReference>